<proteinExistence type="predicted"/>
<dbReference type="Proteomes" id="UP001054945">
    <property type="component" value="Unassembled WGS sequence"/>
</dbReference>
<sequence>MLLTQVKQMRQTKMISPGRTRLTLLPLINFLVGSLMWGGKEITAVSKPNSFSSTMQCDSVSITPDPGRATYNNIRKETERGIMLAKIHHGLF</sequence>
<reference evidence="1 2" key="1">
    <citation type="submission" date="2021-06" db="EMBL/GenBank/DDBJ databases">
        <title>Caerostris extrusa draft genome.</title>
        <authorList>
            <person name="Kono N."/>
            <person name="Arakawa K."/>
        </authorList>
    </citation>
    <scope>NUCLEOTIDE SEQUENCE [LARGE SCALE GENOMIC DNA]</scope>
</reference>
<keyword evidence="2" id="KW-1185">Reference proteome</keyword>
<organism evidence="1 2">
    <name type="scientific">Caerostris extrusa</name>
    <name type="common">Bark spider</name>
    <name type="synonym">Caerostris bankana</name>
    <dbReference type="NCBI Taxonomy" id="172846"/>
    <lineage>
        <taxon>Eukaryota</taxon>
        <taxon>Metazoa</taxon>
        <taxon>Ecdysozoa</taxon>
        <taxon>Arthropoda</taxon>
        <taxon>Chelicerata</taxon>
        <taxon>Arachnida</taxon>
        <taxon>Araneae</taxon>
        <taxon>Araneomorphae</taxon>
        <taxon>Entelegynae</taxon>
        <taxon>Araneoidea</taxon>
        <taxon>Araneidae</taxon>
        <taxon>Caerostris</taxon>
    </lineage>
</organism>
<evidence type="ECO:0000313" key="1">
    <source>
        <dbReference type="EMBL" id="GIX89286.1"/>
    </source>
</evidence>
<accession>A0AAV4NZA2</accession>
<gene>
    <name evidence="1" type="ORF">CEXT_92811</name>
</gene>
<protein>
    <submittedName>
        <fullName evidence="1">Uncharacterized protein</fullName>
    </submittedName>
</protein>
<dbReference type="AlphaFoldDB" id="A0AAV4NZA2"/>
<dbReference type="EMBL" id="BPLR01021413">
    <property type="protein sequence ID" value="GIX89286.1"/>
    <property type="molecule type" value="Genomic_DNA"/>
</dbReference>
<evidence type="ECO:0000313" key="2">
    <source>
        <dbReference type="Proteomes" id="UP001054945"/>
    </source>
</evidence>
<comment type="caution">
    <text evidence="1">The sequence shown here is derived from an EMBL/GenBank/DDBJ whole genome shotgun (WGS) entry which is preliminary data.</text>
</comment>
<name>A0AAV4NZA2_CAEEX</name>